<dbReference type="SUPFAM" id="SSF47781">
    <property type="entry name" value="RuvA domain 2-like"/>
    <property type="match status" value="1"/>
</dbReference>
<feature type="domain" description="UVR" evidence="8">
    <location>
        <begin position="202"/>
        <end position="237"/>
    </location>
</feature>
<dbReference type="PANTHER" id="PTHR30562:SF1">
    <property type="entry name" value="UVRABC SYSTEM PROTEIN C"/>
    <property type="match status" value="1"/>
</dbReference>
<dbReference type="InterPro" id="IPR010994">
    <property type="entry name" value="RuvA_2-like"/>
</dbReference>
<keyword evidence="5 7" id="KW-0234">DNA repair</keyword>
<keyword evidence="6 7" id="KW-0742">SOS response</keyword>
<evidence type="ECO:0000259" key="8">
    <source>
        <dbReference type="PROSITE" id="PS50151"/>
    </source>
</evidence>
<dbReference type="FunFam" id="3.30.420.340:FF:000001">
    <property type="entry name" value="UvrABC system protein C"/>
    <property type="match status" value="1"/>
</dbReference>
<comment type="function">
    <text evidence="7">The UvrABC repair system catalyzes the recognition and processing of DNA lesions. UvrC both incises the 5' and 3' sides of the lesion. The N-terminal half is responsible for the 3' incision and the C-terminal half is responsible for the 5' incision.</text>
</comment>
<evidence type="ECO:0000313" key="12">
    <source>
        <dbReference type="Proteomes" id="UP000538666"/>
    </source>
</evidence>
<dbReference type="InterPro" id="IPR050066">
    <property type="entry name" value="UvrABC_protein_C"/>
</dbReference>
<name>A0A841K2W8_9BACT</name>
<evidence type="ECO:0000313" key="11">
    <source>
        <dbReference type="EMBL" id="MBB6144978.1"/>
    </source>
</evidence>
<dbReference type="InterPro" id="IPR004791">
    <property type="entry name" value="UvrC"/>
</dbReference>
<keyword evidence="3 7" id="KW-0228">DNA excision</keyword>
<evidence type="ECO:0000259" key="9">
    <source>
        <dbReference type="PROSITE" id="PS50164"/>
    </source>
</evidence>
<dbReference type="CDD" id="cd10434">
    <property type="entry name" value="GIY-YIG_UvrC_Cho"/>
    <property type="match status" value="1"/>
</dbReference>
<evidence type="ECO:0000259" key="10">
    <source>
        <dbReference type="PROSITE" id="PS50165"/>
    </source>
</evidence>
<keyword evidence="1 7" id="KW-0963">Cytoplasm</keyword>
<dbReference type="PROSITE" id="PS50164">
    <property type="entry name" value="GIY_YIG"/>
    <property type="match status" value="1"/>
</dbReference>
<evidence type="ECO:0000256" key="6">
    <source>
        <dbReference type="ARBA" id="ARBA00023236"/>
    </source>
</evidence>
<dbReference type="InterPro" id="IPR035901">
    <property type="entry name" value="GIY-YIG_endonuc_sf"/>
</dbReference>
<evidence type="ECO:0000256" key="5">
    <source>
        <dbReference type="ARBA" id="ARBA00023204"/>
    </source>
</evidence>
<dbReference type="InterPro" id="IPR047296">
    <property type="entry name" value="GIY-YIG_UvrC_Cho"/>
</dbReference>
<dbReference type="FunFam" id="3.40.1440.10:FF:000001">
    <property type="entry name" value="UvrABC system protein C"/>
    <property type="match status" value="1"/>
</dbReference>
<dbReference type="AlphaFoldDB" id="A0A841K2W8"/>
<dbReference type="EMBL" id="JACHEK010000005">
    <property type="protein sequence ID" value="MBB6144978.1"/>
    <property type="molecule type" value="Genomic_DNA"/>
</dbReference>
<comment type="subunit">
    <text evidence="7">Interacts with UvrB in an incision complex.</text>
</comment>
<comment type="caution">
    <text evidence="11">The sequence shown here is derived from an EMBL/GenBank/DDBJ whole genome shotgun (WGS) entry which is preliminary data.</text>
</comment>
<dbReference type="GO" id="GO:0009380">
    <property type="term" value="C:excinuclease repair complex"/>
    <property type="evidence" value="ECO:0007669"/>
    <property type="project" value="InterPro"/>
</dbReference>
<dbReference type="SMART" id="SM00465">
    <property type="entry name" value="GIYc"/>
    <property type="match status" value="1"/>
</dbReference>
<dbReference type="NCBIfam" id="NF001824">
    <property type="entry name" value="PRK00558.1-5"/>
    <property type="match status" value="1"/>
</dbReference>
<dbReference type="HAMAP" id="MF_00203">
    <property type="entry name" value="UvrC"/>
    <property type="match status" value="1"/>
</dbReference>
<dbReference type="Gene3D" id="1.10.150.20">
    <property type="entry name" value="5' to 3' exonuclease, C-terminal subdomain"/>
    <property type="match status" value="1"/>
</dbReference>
<dbReference type="GO" id="GO:0006289">
    <property type="term" value="P:nucleotide-excision repair"/>
    <property type="evidence" value="ECO:0007669"/>
    <property type="project" value="UniProtKB-UniRule"/>
</dbReference>
<dbReference type="InterPro" id="IPR038476">
    <property type="entry name" value="UvrC_RNase_H_dom_sf"/>
</dbReference>
<dbReference type="GO" id="GO:0009432">
    <property type="term" value="P:SOS response"/>
    <property type="evidence" value="ECO:0007669"/>
    <property type="project" value="UniProtKB-UniRule"/>
</dbReference>
<protein>
    <recommendedName>
        <fullName evidence="7">UvrABC system protein C</fullName>
        <shortName evidence="7">Protein UvrC</shortName>
    </recommendedName>
    <alternativeName>
        <fullName evidence="7">Excinuclease ABC subunit C</fullName>
    </alternativeName>
</protein>
<keyword evidence="4 7" id="KW-0267">Excision nuclease</keyword>
<dbReference type="NCBIfam" id="NF011263">
    <property type="entry name" value="PRK14669.1"/>
    <property type="match status" value="1"/>
</dbReference>
<evidence type="ECO:0000256" key="2">
    <source>
        <dbReference type="ARBA" id="ARBA00022763"/>
    </source>
</evidence>
<sequence length="635" mass="72847">MDLHEKIRTLPTRPGVYLYKNAEDEVIYVGKAKNLRARVRSYLLEASQANAKTGSLMREAVDVDYIMVDNEHEALALENNLIKQRKPRFNILLRDDKTYPYVKLTLGDRYPKVFVTRRLRKDGGAYYGPYFPGNLAYRIAELIHRSFLLPSCKVDLRRYYPRPCLQYYIKRCLGPCVEGLTTPEAYREAVRDAQMFLEGRGADLESSLQQRMEEAALAEQFELAAKYRDLLVTISQLQEKQRIASADDDDADVFGYHYENSMLAVNLFHMRGGKIVDRREFFWEELQELVLQEADPEDESGAAPASTAAPFEAGAFFAALLKQLYIDQQYVPRMVYLPVEFADRPALAALLAERSGHRVEIAVPVRGDRRSLVDLAGTNAKQSYDQRFRVMKPTQKAIQESLQDILMLPELPKRIECFDISHIQGAETVASMVVWEDGDMKKSDYRKFQIKTVEGVDDFASMREVVTRRYRRVIEEQRTMPSLILIDGGLGQLHSAAQALEELGLTTQPLASIAKREEIIYLYGQEDEPIVLERRSPVLHLIQRVRDESHRFAISYHRKRREMRDRDSELLNIPGVGARTRTRLIEHFGSLRSVRQADLVALTSVVPQKTAEAIYAHFHVEEVAAEPFPILTTEH</sequence>
<evidence type="ECO:0000256" key="3">
    <source>
        <dbReference type="ARBA" id="ARBA00022769"/>
    </source>
</evidence>
<keyword evidence="12" id="KW-1185">Reference proteome</keyword>
<dbReference type="Pfam" id="PF22920">
    <property type="entry name" value="UvrC_RNaseH"/>
    <property type="match status" value="1"/>
</dbReference>
<dbReference type="GO" id="GO:0005737">
    <property type="term" value="C:cytoplasm"/>
    <property type="evidence" value="ECO:0007669"/>
    <property type="project" value="UniProtKB-SubCell"/>
</dbReference>
<dbReference type="PROSITE" id="PS50151">
    <property type="entry name" value="UVR"/>
    <property type="match status" value="1"/>
</dbReference>
<organism evidence="11 12">
    <name type="scientific">Silvibacterium bohemicum</name>
    <dbReference type="NCBI Taxonomy" id="1577686"/>
    <lineage>
        <taxon>Bacteria</taxon>
        <taxon>Pseudomonadati</taxon>
        <taxon>Acidobacteriota</taxon>
        <taxon>Terriglobia</taxon>
        <taxon>Terriglobales</taxon>
        <taxon>Acidobacteriaceae</taxon>
        <taxon>Silvibacterium</taxon>
    </lineage>
</organism>
<reference evidence="11 12" key="1">
    <citation type="submission" date="2020-08" db="EMBL/GenBank/DDBJ databases">
        <title>Genomic Encyclopedia of Type Strains, Phase IV (KMG-IV): sequencing the most valuable type-strain genomes for metagenomic binning, comparative biology and taxonomic classification.</title>
        <authorList>
            <person name="Goeker M."/>
        </authorList>
    </citation>
    <scope>NUCLEOTIDE SEQUENCE [LARGE SCALE GENOMIC DNA]</scope>
    <source>
        <strain evidence="11 12">DSM 103733</strain>
    </source>
</reference>
<dbReference type="PROSITE" id="PS50165">
    <property type="entry name" value="UVRC"/>
    <property type="match status" value="1"/>
</dbReference>
<dbReference type="GO" id="GO:0003677">
    <property type="term" value="F:DNA binding"/>
    <property type="evidence" value="ECO:0007669"/>
    <property type="project" value="UniProtKB-UniRule"/>
</dbReference>
<dbReference type="RefSeq" id="WP_050059484.1">
    <property type="nucleotide sequence ID" value="NZ_JACHEK010000005.1"/>
</dbReference>
<proteinExistence type="inferred from homology"/>
<evidence type="ECO:0000256" key="4">
    <source>
        <dbReference type="ARBA" id="ARBA00022881"/>
    </source>
</evidence>
<dbReference type="Pfam" id="PF01541">
    <property type="entry name" value="GIY-YIG"/>
    <property type="match status" value="1"/>
</dbReference>
<dbReference type="Pfam" id="PF08459">
    <property type="entry name" value="UvrC_RNaseH_dom"/>
    <property type="match status" value="1"/>
</dbReference>
<dbReference type="SUPFAM" id="SSF82771">
    <property type="entry name" value="GIY-YIG endonuclease"/>
    <property type="match status" value="1"/>
</dbReference>
<evidence type="ECO:0000256" key="1">
    <source>
        <dbReference type="ARBA" id="ARBA00022490"/>
    </source>
</evidence>
<dbReference type="InterPro" id="IPR001162">
    <property type="entry name" value="UvrC_RNase_H_dom"/>
</dbReference>
<dbReference type="InterPro" id="IPR001943">
    <property type="entry name" value="UVR_dom"/>
</dbReference>
<evidence type="ECO:0000256" key="7">
    <source>
        <dbReference type="HAMAP-Rule" id="MF_00203"/>
    </source>
</evidence>
<comment type="similarity">
    <text evidence="7">Belongs to the UvrC family.</text>
</comment>
<dbReference type="Pfam" id="PF14520">
    <property type="entry name" value="HHH_5"/>
    <property type="match status" value="1"/>
</dbReference>
<dbReference type="InterPro" id="IPR036876">
    <property type="entry name" value="UVR_dom_sf"/>
</dbReference>
<dbReference type="Proteomes" id="UP000538666">
    <property type="component" value="Unassembled WGS sequence"/>
</dbReference>
<dbReference type="NCBIfam" id="TIGR00194">
    <property type="entry name" value="uvrC"/>
    <property type="match status" value="1"/>
</dbReference>
<dbReference type="SUPFAM" id="SSF46600">
    <property type="entry name" value="C-terminal UvrC-binding domain of UvrB"/>
    <property type="match status" value="1"/>
</dbReference>
<dbReference type="PANTHER" id="PTHR30562">
    <property type="entry name" value="UVRC/OXIDOREDUCTASE"/>
    <property type="match status" value="1"/>
</dbReference>
<keyword evidence="2 7" id="KW-0227">DNA damage</keyword>
<feature type="domain" description="GIY-YIG" evidence="9">
    <location>
        <begin position="12"/>
        <end position="91"/>
    </location>
</feature>
<dbReference type="InterPro" id="IPR000305">
    <property type="entry name" value="GIY-YIG_endonuc"/>
</dbReference>
<dbReference type="Gene3D" id="3.30.420.340">
    <property type="entry name" value="UvrC, RNAse H endonuclease domain"/>
    <property type="match status" value="1"/>
</dbReference>
<gene>
    <name evidence="7" type="primary">uvrC</name>
    <name evidence="11" type="ORF">HNQ77_002934</name>
</gene>
<dbReference type="Pfam" id="PF02151">
    <property type="entry name" value="UVR"/>
    <property type="match status" value="1"/>
</dbReference>
<dbReference type="GO" id="GO:0009381">
    <property type="term" value="F:excinuclease ABC activity"/>
    <property type="evidence" value="ECO:0007669"/>
    <property type="project" value="UniProtKB-UniRule"/>
</dbReference>
<accession>A0A841K2W8</accession>
<dbReference type="Gene3D" id="3.40.1440.10">
    <property type="entry name" value="GIY-YIG endonuclease"/>
    <property type="match status" value="1"/>
</dbReference>
<comment type="subcellular location">
    <subcellularLocation>
        <location evidence="7">Cytoplasm</location>
    </subcellularLocation>
</comment>
<feature type="domain" description="UvrC family homology region profile" evidence="10">
    <location>
        <begin position="253"/>
        <end position="500"/>
    </location>
</feature>
<dbReference type="OrthoDB" id="9804933at2"/>